<keyword evidence="2" id="KW-1133">Transmembrane helix</keyword>
<organism evidence="4 5">
    <name type="scientific">Fulvimarina endophytica</name>
    <dbReference type="NCBI Taxonomy" id="2293836"/>
    <lineage>
        <taxon>Bacteria</taxon>
        <taxon>Pseudomonadati</taxon>
        <taxon>Pseudomonadota</taxon>
        <taxon>Alphaproteobacteria</taxon>
        <taxon>Hyphomicrobiales</taxon>
        <taxon>Aurantimonadaceae</taxon>
        <taxon>Fulvimarina</taxon>
    </lineage>
</organism>
<feature type="region of interest" description="Disordered" evidence="1">
    <location>
        <begin position="1"/>
        <end position="54"/>
    </location>
</feature>
<dbReference type="EMBL" id="QURL01000002">
    <property type="protein sequence ID" value="RFC65497.1"/>
    <property type="molecule type" value="Genomic_DNA"/>
</dbReference>
<feature type="transmembrane region" description="Helical" evidence="2">
    <location>
        <begin position="183"/>
        <end position="202"/>
    </location>
</feature>
<evidence type="ECO:0000313" key="4">
    <source>
        <dbReference type="EMBL" id="RFC65497.1"/>
    </source>
</evidence>
<protein>
    <submittedName>
        <fullName evidence="4">DUF1624 domain-containing protein</fullName>
    </submittedName>
</protein>
<evidence type="ECO:0000313" key="5">
    <source>
        <dbReference type="Proteomes" id="UP000264310"/>
    </source>
</evidence>
<dbReference type="AlphaFoldDB" id="A0A371X8F3"/>
<feature type="transmembrane region" description="Helical" evidence="2">
    <location>
        <begin position="222"/>
        <end position="243"/>
    </location>
</feature>
<keyword evidence="2" id="KW-0472">Membrane</keyword>
<sequence length="378" mass="40865">MVSRLGFGPAGTSGLSPKKIGREPIDPERESPEMSEIVSSRAPEGSAGQSPAPSERGRVVAIDVARALALVAMAIYHFTWDLDNFGYVPRGMATSGGWIVFARCIASSFLFLVGFSLVLAHAKGVRWKPFFTRLAQIVAGGLAITVVTMVVTPESYVFFGILQHIAFASLAGLLFIRLPAALTFLLGLGAIALPFVFRSEVFDPIYLVWIGLNATPPFSNDFVPVFPFFGVVLLGIAFGRLTVDRNLLAFVRRSVDPKLGPLRHLALLGRHSLAFYLIHQPVLFGLVFLATLVVPPDPNLAFSRDCRQTCLATNSEAFCANYCSCSKTALDETGLFGSMMAGQLDEIQRQSVRDITQRCSYESYEREGFGAAAPGSGG</sequence>
<dbReference type="InterPro" id="IPR012429">
    <property type="entry name" value="HGSNAT_cat"/>
</dbReference>
<accession>A0A371X8F3</accession>
<feature type="transmembrane region" description="Helical" evidence="2">
    <location>
        <begin position="273"/>
        <end position="294"/>
    </location>
</feature>
<dbReference type="Pfam" id="PF07786">
    <property type="entry name" value="HGSNAT_cat"/>
    <property type="match status" value="1"/>
</dbReference>
<feature type="domain" description="Heparan-alpha-glucosaminide N-acetyltransferase catalytic" evidence="3">
    <location>
        <begin position="58"/>
        <end position="281"/>
    </location>
</feature>
<evidence type="ECO:0000256" key="2">
    <source>
        <dbReference type="SAM" id="Phobius"/>
    </source>
</evidence>
<feature type="transmembrane region" description="Helical" evidence="2">
    <location>
        <begin position="130"/>
        <end position="150"/>
    </location>
</feature>
<keyword evidence="5" id="KW-1185">Reference proteome</keyword>
<dbReference type="Proteomes" id="UP000264310">
    <property type="component" value="Unassembled WGS sequence"/>
</dbReference>
<feature type="transmembrane region" description="Helical" evidence="2">
    <location>
        <begin position="59"/>
        <end position="78"/>
    </location>
</feature>
<comment type="caution">
    <text evidence="4">The sequence shown here is derived from an EMBL/GenBank/DDBJ whole genome shotgun (WGS) entry which is preliminary data.</text>
</comment>
<evidence type="ECO:0000259" key="3">
    <source>
        <dbReference type="Pfam" id="PF07786"/>
    </source>
</evidence>
<feature type="compositionally biased region" description="Basic and acidic residues" evidence="1">
    <location>
        <begin position="20"/>
        <end position="32"/>
    </location>
</feature>
<keyword evidence="2" id="KW-0812">Transmembrane</keyword>
<evidence type="ECO:0000256" key="1">
    <source>
        <dbReference type="SAM" id="MobiDB-lite"/>
    </source>
</evidence>
<gene>
    <name evidence="4" type="ORF">DYI37_04470</name>
</gene>
<proteinExistence type="predicted"/>
<name>A0A371X8F3_9HYPH</name>
<dbReference type="OrthoDB" id="9807591at2"/>
<reference evidence="4 5" key="1">
    <citation type="submission" date="2018-08" db="EMBL/GenBank/DDBJ databases">
        <title>Fulvimarina sp. 85, whole genome shotgun sequence.</title>
        <authorList>
            <person name="Tuo L."/>
        </authorList>
    </citation>
    <scope>NUCLEOTIDE SEQUENCE [LARGE SCALE GENOMIC DNA]</scope>
    <source>
        <strain evidence="4 5">85</strain>
    </source>
</reference>
<feature type="transmembrane region" description="Helical" evidence="2">
    <location>
        <begin position="98"/>
        <end position="118"/>
    </location>
</feature>
<feature type="transmembrane region" description="Helical" evidence="2">
    <location>
        <begin position="156"/>
        <end position="176"/>
    </location>
</feature>